<evidence type="ECO:0000313" key="9">
    <source>
        <dbReference type="Proteomes" id="UP001499938"/>
    </source>
</evidence>
<dbReference type="PROSITE" id="PS51462">
    <property type="entry name" value="NUDIX"/>
    <property type="match status" value="1"/>
</dbReference>
<evidence type="ECO:0000313" key="8">
    <source>
        <dbReference type="EMBL" id="GAA1799614.1"/>
    </source>
</evidence>
<dbReference type="RefSeq" id="WP_344085659.1">
    <property type="nucleotide sequence ID" value="NZ_BAAAPO010000038.1"/>
</dbReference>
<evidence type="ECO:0000259" key="7">
    <source>
        <dbReference type="PROSITE" id="PS51462"/>
    </source>
</evidence>
<evidence type="ECO:0000256" key="1">
    <source>
        <dbReference type="ARBA" id="ARBA00001936"/>
    </source>
</evidence>
<dbReference type="PANTHER" id="PTHR12318:SF0">
    <property type="entry name" value="ACYL-COENZYME A DIPHOSPHATASE NUDT19"/>
    <property type="match status" value="1"/>
</dbReference>
<keyword evidence="9" id="KW-1185">Reference proteome</keyword>
<keyword evidence="3" id="KW-0479">Metal-binding</keyword>
<dbReference type="CDD" id="cd18870">
    <property type="entry name" value="NUDIX_AcylCoAdiphos_Nudt19"/>
    <property type="match status" value="1"/>
</dbReference>
<evidence type="ECO:0000256" key="2">
    <source>
        <dbReference type="ARBA" id="ARBA00001946"/>
    </source>
</evidence>
<organism evidence="8 9">
    <name type="scientific">Nostocoides veronense</name>
    <dbReference type="NCBI Taxonomy" id="330836"/>
    <lineage>
        <taxon>Bacteria</taxon>
        <taxon>Bacillati</taxon>
        <taxon>Actinomycetota</taxon>
        <taxon>Actinomycetes</taxon>
        <taxon>Micrococcales</taxon>
        <taxon>Intrasporangiaceae</taxon>
        <taxon>Nostocoides</taxon>
    </lineage>
</organism>
<dbReference type="InterPro" id="IPR000086">
    <property type="entry name" value="NUDIX_hydrolase_dom"/>
</dbReference>
<evidence type="ECO:0000256" key="6">
    <source>
        <dbReference type="ARBA" id="ARBA00023211"/>
    </source>
</evidence>
<gene>
    <name evidence="8" type="ORF">GCM10009811_24400</name>
</gene>
<sequence length="296" mass="31739">MARDFPIPTTPESAAHIAAWVDAPGEGGPVKPAATVMLVRDGARGVEVFMQRRVASMAFAPRRAVFPGGSVDPGDHEALPWHGPEPTVWAKALRLPEGEAVAVVAAAIRELFEEAGVLLASERPAGDDLTSASTTYVTADRLHPVSSHLTSASRGYEAPRVDAWRGELERREVTLAGLLRREGLVARADLLGYHARWITPAIEPRRYDTHFFTALLPAGQQADDRTTEAESADWVVPQAILAEPGNRLMPPTIACLDDLAAASSAAEFVCLCQDAPVIAPVPVRHGDGWAMRAVEL</sequence>
<protein>
    <submittedName>
        <fullName evidence="8">NUDIX domain-containing protein</fullName>
    </submittedName>
</protein>
<dbReference type="Proteomes" id="UP001499938">
    <property type="component" value="Unassembled WGS sequence"/>
</dbReference>
<dbReference type="InterPro" id="IPR039121">
    <property type="entry name" value="NUDT19"/>
</dbReference>
<keyword evidence="5" id="KW-0460">Magnesium</keyword>
<dbReference type="PANTHER" id="PTHR12318">
    <property type="entry name" value="TESTOSTERONE-REGULATED PROTEIN RP2"/>
    <property type="match status" value="1"/>
</dbReference>
<comment type="cofactor">
    <cofactor evidence="2">
        <name>Mg(2+)</name>
        <dbReference type="ChEBI" id="CHEBI:18420"/>
    </cofactor>
</comment>
<proteinExistence type="predicted"/>
<dbReference type="EMBL" id="BAAAPO010000038">
    <property type="protein sequence ID" value="GAA1799614.1"/>
    <property type="molecule type" value="Genomic_DNA"/>
</dbReference>
<reference evidence="9" key="1">
    <citation type="journal article" date="2019" name="Int. J. Syst. Evol. Microbiol.">
        <title>The Global Catalogue of Microorganisms (GCM) 10K type strain sequencing project: providing services to taxonomists for standard genome sequencing and annotation.</title>
        <authorList>
            <consortium name="The Broad Institute Genomics Platform"/>
            <consortium name="The Broad Institute Genome Sequencing Center for Infectious Disease"/>
            <person name="Wu L."/>
            <person name="Ma J."/>
        </authorList>
    </citation>
    <scope>NUCLEOTIDE SEQUENCE [LARGE SCALE GENOMIC DNA]</scope>
    <source>
        <strain evidence="9">JCM 15592</strain>
    </source>
</reference>
<evidence type="ECO:0000256" key="4">
    <source>
        <dbReference type="ARBA" id="ARBA00022801"/>
    </source>
</evidence>
<accession>A0ABP4Y2G2</accession>
<evidence type="ECO:0000256" key="3">
    <source>
        <dbReference type="ARBA" id="ARBA00022723"/>
    </source>
</evidence>
<dbReference type="Gene3D" id="3.90.79.10">
    <property type="entry name" value="Nucleoside Triphosphate Pyrophosphohydrolase"/>
    <property type="match status" value="1"/>
</dbReference>
<evidence type="ECO:0000256" key="5">
    <source>
        <dbReference type="ARBA" id="ARBA00022842"/>
    </source>
</evidence>
<feature type="domain" description="Nudix hydrolase" evidence="7">
    <location>
        <begin position="29"/>
        <end position="257"/>
    </location>
</feature>
<comment type="cofactor">
    <cofactor evidence="1">
        <name>Mn(2+)</name>
        <dbReference type="ChEBI" id="CHEBI:29035"/>
    </cofactor>
</comment>
<name>A0ABP4Y2G2_9MICO</name>
<comment type="caution">
    <text evidence="8">The sequence shown here is derived from an EMBL/GenBank/DDBJ whole genome shotgun (WGS) entry which is preliminary data.</text>
</comment>
<dbReference type="InterPro" id="IPR015797">
    <property type="entry name" value="NUDIX_hydrolase-like_dom_sf"/>
</dbReference>
<keyword evidence="4" id="KW-0378">Hydrolase</keyword>
<keyword evidence="6" id="KW-0464">Manganese</keyword>
<dbReference type="SUPFAM" id="SSF55811">
    <property type="entry name" value="Nudix"/>
    <property type="match status" value="1"/>
</dbReference>